<evidence type="ECO:0000256" key="1">
    <source>
        <dbReference type="SAM" id="Phobius"/>
    </source>
</evidence>
<sequence>MAEERTSGAERAGSIGFAGVMGALAGAALAGHRGARAAGVGAVVGGVALGASEAVARARQRPGEIPALWQRIAVSGALAAPAGWLAGRFAGPVAVGTAAGAVAGALGLRPHKVALGPAVGAAVGGAARVRPVPAAMVASGAVVTFRVLSALLFRDAQISLLAEEVPAERLPFVVPLEARSAYVGTRYVRDLATILGGTYTPAAPDVGIVGSLDELAGPEFDPAGVHPLVREFYEHTARFTLDIVPEWRLWVRPGYLLYRTLLARPLGQASVPMNQREAQRGVYGRIDTIVPDRDDVATVRGWIRSFADNDEPIYVGIYTTYRHGDRGYVSVGFPLPHASFTATLAPMARPGGGLVLTSHSKLDHPGHYLTYIDPDTRDLTSLGVHGFEERLDVHVENGELRADHAFSVFGLPFLVLRYRMTRKS</sequence>
<comment type="caution">
    <text evidence="2">The sequence shown here is derived from an EMBL/GenBank/DDBJ whole genome shotgun (WGS) entry which is preliminary data.</text>
</comment>
<evidence type="ECO:0000313" key="2">
    <source>
        <dbReference type="EMBL" id="MBG6091407.1"/>
    </source>
</evidence>
<name>A0A931DNY5_9ACTN</name>
<keyword evidence="1" id="KW-1133">Transmembrane helix</keyword>
<reference evidence="2" key="1">
    <citation type="submission" date="2020-11" db="EMBL/GenBank/DDBJ databases">
        <title>Sequencing the genomes of 1000 actinobacteria strains.</title>
        <authorList>
            <person name="Klenk H.-P."/>
        </authorList>
    </citation>
    <scope>NUCLEOTIDE SEQUENCE</scope>
    <source>
        <strain evidence="2">DSM 43175</strain>
    </source>
</reference>
<keyword evidence="1" id="KW-0472">Membrane</keyword>
<accession>A0A931DNY5</accession>
<dbReference type="EMBL" id="JADOUA010000001">
    <property type="protein sequence ID" value="MBG6091407.1"/>
    <property type="molecule type" value="Genomic_DNA"/>
</dbReference>
<proteinExistence type="predicted"/>
<protein>
    <recommendedName>
        <fullName evidence="4">YndJ-like protein</fullName>
    </recommendedName>
</protein>
<dbReference type="RefSeq" id="WP_197013719.1">
    <property type="nucleotide sequence ID" value="NZ_BAABES010000019.1"/>
</dbReference>
<evidence type="ECO:0008006" key="4">
    <source>
        <dbReference type="Google" id="ProtNLM"/>
    </source>
</evidence>
<evidence type="ECO:0000313" key="3">
    <source>
        <dbReference type="Proteomes" id="UP000614047"/>
    </source>
</evidence>
<keyword evidence="1" id="KW-0812">Transmembrane</keyword>
<dbReference type="AlphaFoldDB" id="A0A931DNY5"/>
<feature type="transmembrane region" description="Helical" evidence="1">
    <location>
        <begin position="12"/>
        <end position="31"/>
    </location>
</feature>
<dbReference type="Proteomes" id="UP000614047">
    <property type="component" value="Unassembled WGS sequence"/>
</dbReference>
<gene>
    <name evidence="2" type="ORF">IW256_005520</name>
</gene>
<organism evidence="2 3">
    <name type="scientific">Actinomadura viridis</name>
    <dbReference type="NCBI Taxonomy" id="58110"/>
    <lineage>
        <taxon>Bacteria</taxon>
        <taxon>Bacillati</taxon>
        <taxon>Actinomycetota</taxon>
        <taxon>Actinomycetes</taxon>
        <taxon>Streptosporangiales</taxon>
        <taxon>Thermomonosporaceae</taxon>
        <taxon>Actinomadura</taxon>
    </lineage>
</organism>
<keyword evidence="3" id="KW-1185">Reference proteome</keyword>